<reference evidence="1" key="1">
    <citation type="journal article" date="2012" name="Nature">
        <title>The oyster genome reveals stress adaptation and complexity of shell formation.</title>
        <authorList>
            <person name="Zhang G."/>
            <person name="Fang X."/>
            <person name="Guo X."/>
            <person name="Li L."/>
            <person name="Luo R."/>
            <person name="Xu F."/>
            <person name="Yang P."/>
            <person name="Zhang L."/>
            <person name="Wang X."/>
            <person name="Qi H."/>
            <person name="Xiong Z."/>
            <person name="Que H."/>
            <person name="Xie Y."/>
            <person name="Holland P.W."/>
            <person name="Paps J."/>
            <person name="Zhu Y."/>
            <person name="Wu F."/>
            <person name="Chen Y."/>
            <person name="Wang J."/>
            <person name="Peng C."/>
            <person name="Meng J."/>
            <person name="Yang L."/>
            <person name="Liu J."/>
            <person name="Wen B."/>
            <person name="Zhang N."/>
            <person name="Huang Z."/>
            <person name="Zhu Q."/>
            <person name="Feng Y."/>
            <person name="Mount A."/>
            <person name="Hedgecock D."/>
            <person name="Xu Z."/>
            <person name="Liu Y."/>
            <person name="Domazet-Loso T."/>
            <person name="Du Y."/>
            <person name="Sun X."/>
            <person name="Zhang S."/>
            <person name="Liu B."/>
            <person name="Cheng P."/>
            <person name="Jiang X."/>
            <person name="Li J."/>
            <person name="Fan D."/>
            <person name="Wang W."/>
            <person name="Fu W."/>
            <person name="Wang T."/>
            <person name="Wang B."/>
            <person name="Zhang J."/>
            <person name="Peng Z."/>
            <person name="Li Y."/>
            <person name="Li N."/>
            <person name="Wang J."/>
            <person name="Chen M."/>
            <person name="He Y."/>
            <person name="Tan F."/>
            <person name="Song X."/>
            <person name="Zheng Q."/>
            <person name="Huang R."/>
            <person name="Yang H."/>
            <person name="Du X."/>
            <person name="Chen L."/>
            <person name="Yang M."/>
            <person name="Gaffney P.M."/>
            <person name="Wang S."/>
            <person name="Luo L."/>
            <person name="She Z."/>
            <person name="Ming Y."/>
            <person name="Huang W."/>
            <person name="Zhang S."/>
            <person name="Huang B."/>
            <person name="Zhang Y."/>
            <person name="Qu T."/>
            <person name="Ni P."/>
            <person name="Miao G."/>
            <person name="Wang J."/>
            <person name="Wang Q."/>
            <person name="Steinberg C.E."/>
            <person name="Wang H."/>
            <person name="Li N."/>
            <person name="Qian L."/>
            <person name="Zhang G."/>
            <person name="Li Y."/>
            <person name="Yang H."/>
            <person name="Liu X."/>
            <person name="Wang J."/>
            <person name="Yin Y."/>
            <person name="Wang J."/>
        </authorList>
    </citation>
    <scope>NUCLEOTIDE SEQUENCE [LARGE SCALE GENOMIC DNA]</scope>
    <source>
        <strain evidence="1">05x7-T-G4-1.051#20</strain>
    </source>
</reference>
<dbReference type="HOGENOM" id="CLU_829638_0_0_1"/>
<evidence type="ECO:0000313" key="1">
    <source>
        <dbReference type="EMBL" id="EKC33474.1"/>
    </source>
</evidence>
<dbReference type="AlphaFoldDB" id="K1QQP6"/>
<name>K1QQP6_MAGGI</name>
<accession>K1QQP6</accession>
<sequence>MPVKTEMIRRPTYLCSGARRSFFCRMKSGSSMSYLGLKSEKEMDLELCSRKKKSGNGASVSIPDESIKEICDGDTICDDIKLEANTSQIIEVILPQQQSNNFLQCSISPNEEPKCAPDSSVSFKYKRETQILQFCMKFNQTKHSENKMVVKRNEEIYLRILLLPCKDDFKASAVHNKTHVTVTCKHDAFKFSNSGIKIERENNIVAQCVWSGQCIGAEAVASGIQLITEYDPKIKYSCAMDGQSVQINNTEQDDDFKASAVHNKTHVTVTCEHDAFKFSNSGIKIESENDIVAQCESPTQIKALVAPVAGGNGPNSKENSGMVLPQLGLDVNLVR</sequence>
<dbReference type="InParanoid" id="K1QQP6"/>
<protein>
    <submittedName>
        <fullName evidence="1">Uncharacterized protein</fullName>
    </submittedName>
</protein>
<dbReference type="EMBL" id="JH816757">
    <property type="protein sequence ID" value="EKC33474.1"/>
    <property type="molecule type" value="Genomic_DNA"/>
</dbReference>
<gene>
    <name evidence="1" type="ORF">CGI_10015263</name>
</gene>
<proteinExistence type="predicted"/>
<organism evidence="1">
    <name type="scientific">Magallana gigas</name>
    <name type="common">Pacific oyster</name>
    <name type="synonym">Crassostrea gigas</name>
    <dbReference type="NCBI Taxonomy" id="29159"/>
    <lineage>
        <taxon>Eukaryota</taxon>
        <taxon>Metazoa</taxon>
        <taxon>Spiralia</taxon>
        <taxon>Lophotrochozoa</taxon>
        <taxon>Mollusca</taxon>
        <taxon>Bivalvia</taxon>
        <taxon>Autobranchia</taxon>
        <taxon>Pteriomorphia</taxon>
        <taxon>Ostreida</taxon>
        <taxon>Ostreoidea</taxon>
        <taxon>Ostreidae</taxon>
        <taxon>Magallana</taxon>
    </lineage>
</organism>
<dbReference type="Gene3D" id="3.30.450.20">
    <property type="entry name" value="PAS domain"/>
    <property type="match status" value="1"/>
</dbReference>